<dbReference type="InterPro" id="IPR000215">
    <property type="entry name" value="Serpin_fam"/>
</dbReference>
<dbReference type="GO" id="GO:0005615">
    <property type="term" value="C:extracellular space"/>
    <property type="evidence" value="ECO:0007669"/>
    <property type="project" value="InterPro"/>
</dbReference>
<dbReference type="Gene3D" id="2.30.39.10">
    <property type="entry name" value="Alpha-1-antitrypsin, domain 1"/>
    <property type="match status" value="1"/>
</dbReference>
<dbReference type="Gene3D" id="3.30.497.10">
    <property type="entry name" value="Antithrombin, subunit I, domain 2"/>
    <property type="match status" value="1"/>
</dbReference>
<dbReference type="FunFam" id="3.30.497.10:FF:000001">
    <property type="entry name" value="Serine protease inhibitor"/>
    <property type="match status" value="1"/>
</dbReference>
<evidence type="ECO:0000313" key="6">
    <source>
        <dbReference type="Proteomes" id="UP001209878"/>
    </source>
</evidence>
<evidence type="ECO:0000256" key="2">
    <source>
        <dbReference type="RuleBase" id="RU000411"/>
    </source>
</evidence>
<dbReference type="SMART" id="SM00093">
    <property type="entry name" value="SERPIN"/>
    <property type="match status" value="1"/>
</dbReference>
<evidence type="ECO:0000256" key="3">
    <source>
        <dbReference type="SAM" id="SignalP"/>
    </source>
</evidence>
<evidence type="ECO:0000256" key="1">
    <source>
        <dbReference type="ARBA" id="ARBA00009500"/>
    </source>
</evidence>
<feature type="signal peptide" evidence="3">
    <location>
        <begin position="1"/>
        <end position="22"/>
    </location>
</feature>
<protein>
    <recommendedName>
        <fullName evidence="4">Serpin domain-containing protein</fullName>
    </recommendedName>
</protein>
<comment type="similarity">
    <text evidence="1 2">Belongs to the serpin family.</text>
</comment>
<keyword evidence="6" id="KW-1185">Reference proteome</keyword>
<keyword evidence="3" id="KW-0732">Signal</keyword>
<dbReference type="CDD" id="cd19590">
    <property type="entry name" value="serpin_thermopin-like"/>
    <property type="match status" value="1"/>
</dbReference>
<dbReference type="EMBL" id="JAODUO010005164">
    <property type="protein sequence ID" value="KAK2141639.1"/>
    <property type="molecule type" value="Genomic_DNA"/>
</dbReference>
<feature type="chain" id="PRO_5042000963" description="Serpin domain-containing protein" evidence="3">
    <location>
        <begin position="23"/>
        <end position="401"/>
    </location>
</feature>
<accession>A0AAD9MSR5</accession>
<dbReference type="InterPro" id="IPR023796">
    <property type="entry name" value="Serpin_dom"/>
</dbReference>
<dbReference type="PROSITE" id="PS00284">
    <property type="entry name" value="SERPIN"/>
    <property type="match status" value="1"/>
</dbReference>
<sequence>MRCHWLLLGAVLLLGAIDVTSSYKVWKLARANGNFAFCLYSKVIDEKDAVGENVFFSPFSISTALSMTYAGAGSKTADEMCLVLGFCPLSFNVHATFRATLASLNSPQAQYKLALANAAFVNERFTLRPSFTDIMSTYYSAGFSLLDFDNDPEGAADYINEWVEDRTNGKIKDLVDADAVIESPLVLVNAIYFKGDWKCQFNGGVSTHFHVSDKETIPVKMMSKTATFKYAVNHELQCQILELPYDGCRVSMYIFLPLETEGLASLESKLTFNSVTSALAKLRKRRLSVGIPRFDIDKGIRLKPILSSMGIKRAFIDGKADFSGITNAEIYVDDVIHKAFINVNETGTEAAAATAVTFTYLSWTPPVTAQFLADHPFFFLIRDQTTGSILFLGRYVNPPDL</sequence>
<dbReference type="GO" id="GO:0004867">
    <property type="term" value="F:serine-type endopeptidase inhibitor activity"/>
    <property type="evidence" value="ECO:0007669"/>
    <property type="project" value="InterPro"/>
</dbReference>
<comment type="caution">
    <text evidence="5">The sequence shown here is derived from an EMBL/GenBank/DDBJ whole genome shotgun (WGS) entry which is preliminary data.</text>
</comment>
<dbReference type="InterPro" id="IPR042185">
    <property type="entry name" value="Serpin_sf_2"/>
</dbReference>
<dbReference type="InterPro" id="IPR023795">
    <property type="entry name" value="Serpin_CS"/>
</dbReference>
<feature type="domain" description="Serpin" evidence="4">
    <location>
        <begin position="37"/>
        <end position="398"/>
    </location>
</feature>
<dbReference type="PANTHER" id="PTHR11461:SF211">
    <property type="entry name" value="GH10112P-RELATED"/>
    <property type="match status" value="1"/>
</dbReference>
<dbReference type="InterPro" id="IPR042178">
    <property type="entry name" value="Serpin_sf_1"/>
</dbReference>
<dbReference type="PANTHER" id="PTHR11461">
    <property type="entry name" value="SERINE PROTEASE INHIBITOR, SERPIN"/>
    <property type="match status" value="1"/>
</dbReference>
<evidence type="ECO:0000259" key="4">
    <source>
        <dbReference type="SMART" id="SM00093"/>
    </source>
</evidence>
<proteinExistence type="inferred from homology"/>
<dbReference type="InterPro" id="IPR036186">
    <property type="entry name" value="Serpin_sf"/>
</dbReference>
<name>A0AAD9MSR5_RIDPI</name>
<gene>
    <name evidence="5" type="ORF">NP493_5170g00006</name>
</gene>
<dbReference type="Proteomes" id="UP001209878">
    <property type="component" value="Unassembled WGS sequence"/>
</dbReference>
<dbReference type="Pfam" id="PF00079">
    <property type="entry name" value="Serpin"/>
    <property type="match status" value="1"/>
</dbReference>
<dbReference type="AlphaFoldDB" id="A0AAD9MSR5"/>
<reference evidence="5" key="1">
    <citation type="journal article" date="2023" name="Mol. Biol. Evol.">
        <title>Third-Generation Sequencing Reveals the Adaptive Role of the Epigenome in Three Deep-Sea Polychaetes.</title>
        <authorList>
            <person name="Perez M."/>
            <person name="Aroh O."/>
            <person name="Sun Y."/>
            <person name="Lan Y."/>
            <person name="Juniper S.K."/>
            <person name="Young C.R."/>
            <person name="Angers B."/>
            <person name="Qian P.Y."/>
        </authorList>
    </citation>
    <scope>NUCLEOTIDE SEQUENCE</scope>
    <source>
        <strain evidence="5">R07B-5</strain>
    </source>
</reference>
<organism evidence="5 6">
    <name type="scientific">Ridgeia piscesae</name>
    <name type="common">Tubeworm</name>
    <dbReference type="NCBI Taxonomy" id="27915"/>
    <lineage>
        <taxon>Eukaryota</taxon>
        <taxon>Metazoa</taxon>
        <taxon>Spiralia</taxon>
        <taxon>Lophotrochozoa</taxon>
        <taxon>Annelida</taxon>
        <taxon>Polychaeta</taxon>
        <taxon>Sedentaria</taxon>
        <taxon>Canalipalpata</taxon>
        <taxon>Sabellida</taxon>
        <taxon>Siboglinidae</taxon>
        <taxon>Ridgeia</taxon>
    </lineage>
</organism>
<dbReference type="SUPFAM" id="SSF56574">
    <property type="entry name" value="Serpins"/>
    <property type="match status" value="1"/>
</dbReference>
<evidence type="ECO:0000313" key="5">
    <source>
        <dbReference type="EMBL" id="KAK2141639.1"/>
    </source>
</evidence>